<dbReference type="EMBL" id="JACRIW010000087">
    <property type="protein sequence ID" value="MBI5170241.1"/>
    <property type="molecule type" value="Genomic_DNA"/>
</dbReference>
<evidence type="ECO:0000313" key="4">
    <source>
        <dbReference type="Proteomes" id="UP000696931"/>
    </source>
</evidence>
<dbReference type="Gene3D" id="2.60.40.10">
    <property type="entry name" value="Immunoglobulins"/>
    <property type="match status" value="1"/>
</dbReference>
<sequence>MRRIPILLSLAALALLAVLSLGGCSTLTFVKRRLPPPTITADGVIFRFNAPSAKMVQLAGNWPENNWLAGQAQSGSFNVGLMKDEDGDGIWTRTEKLPPGRYQYKFVIDQTNWKEDPNNPNRTNDGYGGNNSVLDVR</sequence>
<dbReference type="InterPro" id="IPR014756">
    <property type="entry name" value="Ig_E-set"/>
</dbReference>
<dbReference type="InterPro" id="IPR013783">
    <property type="entry name" value="Ig-like_fold"/>
</dbReference>
<feature type="region of interest" description="Disordered" evidence="1">
    <location>
        <begin position="112"/>
        <end position="137"/>
    </location>
</feature>
<reference evidence="3" key="1">
    <citation type="submission" date="2020-07" db="EMBL/GenBank/DDBJ databases">
        <title>Huge and variable diversity of episymbiotic CPR bacteria and DPANN archaea in groundwater ecosystems.</title>
        <authorList>
            <person name="He C.Y."/>
            <person name="Keren R."/>
            <person name="Whittaker M."/>
            <person name="Farag I.F."/>
            <person name="Doudna J."/>
            <person name="Cate J.H.D."/>
            <person name="Banfield J.F."/>
        </authorList>
    </citation>
    <scope>NUCLEOTIDE SEQUENCE</scope>
    <source>
        <strain evidence="3">NC_groundwater_1813_Pr3_B-0.1um_71_17</strain>
    </source>
</reference>
<accession>A0A933SF77</accession>
<name>A0A933SF77_UNCEI</name>
<dbReference type="InterPro" id="IPR032640">
    <property type="entry name" value="AMPK1_CBM"/>
</dbReference>
<feature type="compositionally biased region" description="Polar residues" evidence="1">
    <location>
        <begin position="118"/>
        <end position="137"/>
    </location>
</feature>
<gene>
    <name evidence="3" type="ORF">HZA61_12195</name>
</gene>
<dbReference type="PROSITE" id="PS51257">
    <property type="entry name" value="PROKAR_LIPOPROTEIN"/>
    <property type="match status" value="1"/>
</dbReference>
<dbReference type="Pfam" id="PF16561">
    <property type="entry name" value="AMPK1_CBM"/>
    <property type="match status" value="1"/>
</dbReference>
<dbReference type="Proteomes" id="UP000696931">
    <property type="component" value="Unassembled WGS sequence"/>
</dbReference>
<comment type="caution">
    <text evidence="3">The sequence shown here is derived from an EMBL/GenBank/DDBJ whole genome shotgun (WGS) entry which is preliminary data.</text>
</comment>
<organism evidence="3 4">
    <name type="scientific">Eiseniibacteriota bacterium</name>
    <dbReference type="NCBI Taxonomy" id="2212470"/>
    <lineage>
        <taxon>Bacteria</taxon>
        <taxon>Candidatus Eiseniibacteriota</taxon>
    </lineage>
</organism>
<feature type="domain" description="AMP-activated protein kinase glycogen-binding" evidence="2">
    <location>
        <begin position="53"/>
        <end position="136"/>
    </location>
</feature>
<dbReference type="SUPFAM" id="SSF81296">
    <property type="entry name" value="E set domains"/>
    <property type="match status" value="1"/>
</dbReference>
<protein>
    <recommendedName>
        <fullName evidence="2">AMP-activated protein kinase glycogen-binding domain-containing protein</fullName>
    </recommendedName>
</protein>
<evidence type="ECO:0000256" key="1">
    <source>
        <dbReference type="SAM" id="MobiDB-lite"/>
    </source>
</evidence>
<evidence type="ECO:0000259" key="2">
    <source>
        <dbReference type="Pfam" id="PF16561"/>
    </source>
</evidence>
<dbReference type="AlphaFoldDB" id="A0A933SF77"/>
<evidence type="ECO:0000313" key="3">
    <source>
        <dbReference type="EMBL" id="MBI5170241.1"/>
    </source>
</evidence>
<proteinExistence type="predicted"/>
<dbReference type="CDD" id="cd02859">
    <property type="entry name" value="E_set_AMPKbeta_like_N"/>
    <property type="match status" value="1"/>
</dbReference>